<dbReference type="Pfam" id="PF07734">
    <property type="entry name" value="FBA_1"/>
    <property type="match status" value="1"/>
</dbReference>
<comment type="caution">
    <text evidence="3">The sequence shown here is derived from an EMBL/GenBank/DDBJ whole genome shotgun (WGS) entry which is preliminary data.</text>
</comment>
<accession>A0AAP0CM53</accession>
<dbReference type="SUPFAM" id="SSF81383">
    <property type="entry name" value="F-box domain"/>
    <property type="match status" value="1"/>
</dbReference>
<keyword evidence="4" id="KW-1185">Reference proteome</keyword>
<organism evidence="3 4">
    <name type="scientific">Deinandra increscens subsp. villosa</name>
    <dbReference type="NCBI Taxonomy" id="3103831"/>
    <lineage>
        <taxon>Eukaryota</taxon>
        <taxon>Viridiplantae</taxon>
        <taxon>Streptophyta</taxon>
        <taxon>Embryophyta</taxon>
        <taxon>Tracheophyta</taxon>
        <taxon>Spermatophyta</taxon>
        <taxon>Magnoliopsida</taxon>
        <taxon>eudicotyledons</taxon>
        <taxon>Gunneridae</taxon>
        <taxon>Pentapetalae</taxon>
        <taxon>asterids</taxon>
        <taxon>campanulids</taxon>
        <taxon>Asterales</taxon>
        <taxon>Asteraceae</taxon>
        <taxon>Asteroideae</taxon>
        <taxon>Heliantheae alliance</taxon>
        <taxon>Madieae</taxon>
        <taxon>Madiinae</taxon>
        <taxon>Deinandra</taxon>
    </lineage>
</organism>
<dbReference type="EMBL" id="JBCNJP010000023">
    <property type="protein sequence ID" value="KAK9057423.1"/>
    <property type="molecule type" value="Genomic_DNA"/>
</dbReference>
<sequence length="381" mass="43618">MIFDGCGGGGCFTFLMMKNLTDSSALAAVVSNDDLLIEILLRLPTSSLRLFKSVSKRWLALITDPNFTLRRRQIPLIDPPSGLMFVKQHALSISSYECAFKFVSLDTKRIPSSPPTATFNLQVGSQKVEIFQSCNGLFLCRDRNYQLVVCNPSTHRYKTIDDPPCSNVPGFHPIGITMAFDPSKSPHYKILYRLDVEDPHITVTPTPQTDGGIHWLRYRLDVEHPHITVTPTPPTAVGGVQKLFESGGCLFLLCTPVGSEMQLHIYEMCKRRLVWVEKYIVDIGDVMMKYRKTWMLKKHHPRRRTTCELEYWLCSGWIHTSVQCIVIEKKEDDDSFLVMEIFGKIIQYKIVSKTIHKLYELMEPDRYYSNSFNFIASFADV</sequence>
<protein>
    <recommendedName>
        <fullName evidence="5">F-box domain-containing protein</fullName>
    </recommendedName>
</protein>
<evidence type="ECO:0000313" key="3">
    <source>
        <dbReference type="EMBL" id="KAK9057423.1"/>
    </source>
</evidence>
<evidence type="ECO:0000313" key="4">
    <source>
        <dbReference type="Proteomes" id="UP001408789"/>
    </source>
</evidence>
<dbReference type="Pfam" id="PF00646">
    <property type="entry name" value="F-box"/>
    <property type="match status" value="1"/>
</dbReference>
<gene>
    <name evidence="3" type="ORF">SSX86_022258</name>
</gene>
<dbReference type="CDD" id="cd22157">
    <property type="entry name" value="F-box_AtFBW1-like"/>
    <property type="match status" value="1"/>
</dbReference>
<dbReference type="Proteomes" id="UP001408789">
    <property type="component" value="Unassembled WGS sequence"/>
</dbReference>
<evidence type="ECO:0000259" key="2">
    <source>
        <dbReference type="Pfam" id="PF07734"/>
    </source>
</evidence>
<reference evidence="3 4" key="1">
    <citation type="submission" date="2024-04" db="EMBL/GenBank/DDBJ databases">
        <title>The reference genome of an endangered Asteraceae, Deinandra increscens subsp. villosa, native to the Central Coast of California.</title>
        <authorList>
            <person name="Guilliams M."/>
            <person name="Hasenstab-Lehman K."/>
            <person name="Meyer R."/>
            <person name="Mcevoy S."/>
        </authorList>
    </citation>
    <scope>NUCLEOTIDE SEQUENCE [LARGE SCALE GENOMIC DNA]</scope>
    <source>
        <tissue evidence="3">Leaf</tissue>
    </source>
</reference>
<dbReference type="PANTHER" id="PTHR31672:SF13">
    <property type="entry name" value="F-BOX PROTEIN CPR30-LIKE"/>
    <property type="match status" value="1"/>
</dbReference>
<dbReference type="PANTHER" id="PTHR31672">
    <property type="entry name" value="BNACNNG10540D PROTEIN"/>
    <property type="match status" value="1"/>
</dbReference>
<dbReference type="InterPro" id="IPR036047">
    <property type="entry name" value="F-box-like_dom_sf"/>
</dbReference>
<name>A0AAP0CM53_9ASTR</name>
<evidence type="ECO:0008006" key="5">
    <source>
        <dbReference type="Google" id="ProtNLM"/>
    </source>
</evidence>
<proteinExistence type="predicted"/>
<dbReference type="InterPro" id="IPR001810">
    <property type="entry name" value="F-box_dom"/>
</dbReference>
<feature type="domain" description="F-box associated beta-propeller type 1" evidence="2">
    <location>
        <begin position="108"/>
        <end position="193"/>
    </location>
</feature>
<dbReference type="InterPro" id="IPR006527">
    <property type="entry name" value="F-box-assoc_dom_typ1"/>
</dbReference>
<feature type="domain" description="F-box" evidence="1">
    <location>
        <begin position="33"/>
        <end position="68"/>
    </location>
</feature>
<dbReference type="InterPro" id="IPR050796">
    <property type="entry name" value="SCF_F-box_component"/>
</dbReference>
<evidence type="ECO:0000259" key="1">
    <source>
        <dbReference type="Pfam" id="PF00646"/>
    </source>
</evidence>
<dbReference type="AlphaFoldDB" id="A0AAP0CM53"/>